<name>A0A5B7FRJ9_PORTR</name>
<dbReference type="EMBL" id="VSRR010007492">
    <property type="protein sequence ID" value="MPC47004.1"/>
    <property type="molecule type" value="Genomic_DNA"/>
</dbReference>
<organism evidence="2 3">
    <name type="scientific">Portunus trituberculatus</name>
    <name type="common">Swimming crab</name>
    <name type="synonym">Neptunus trituberculatus</name>
    <dbReference type="NCBI Taxonomy" id="210409"/>
    <lineage>
        <taxon>Eukaryota</taxon>
        <taxon>Metazoa</taxon>
        <taxon>Ecdysozoa</taxon>
        <taxon>Arthropoda</taxon>
        <taxon>Crustacea</taxon>
        <taxon>Multicrustacea</taxon>
        <taxon>Malacostraca</taxon>
        <taxon>Eumalacostraca</taxon>
        <taxon>Eucarida</taxon>
        <taxon>Decapoda</taxon>
        <taxon>Pleocyemata</taxon>
        <taxon>Brachyura</taxon>
        <taxon>Eubrachyura</taxon>
        <taxon>Portunoidea</taxon>
        <taxon>Portunidae</taxon>
        <taxon>Portuninae</taxon>
        <taxon>Portunus</taxon>
    </lineage>
</organism>
<evidence type="ECO:0000313" key="3">
    <source>
        <dbReference type="Proteomes" id="UP000324222"/>
    </source>
</evidence>
<keyword evidence="3" id="KW-1185">Reference proteome</keyword>
<gene>
    <name evidence="2" type="ORF">E2C01_040738</name>
</gene>
<comment type="caution">
    <text evidence="2">The sequence shown here is derived from an EMBL/GenBank/DDBJ whole genome shotgun (WGS) entry which is preliminary data.</text>
</comment>
<feature type="region of interest" description="Disordered" evidence="1">
    <location>
        <begin position="1"/>
        <end position="60"/>
    </location>
</feature>
<evidence type="ECO:0000313" key="2">
    <source>
        <dbReference type="EMBL" id="MPC47004.1"/>
    </source>
</evidence>
<dbReference type="Proteomes" id="UP000324222">
    <property type="component" value="Unassembled WGS sequence"/>
</dbReference>
<evidence type="ECO:0000256" key="1">
    <source>
        <dbReference type="SAM" id="MobiDB-lite"/>
    </source>
</evidence>
<protein>
    <submittedName>
        <fullName evidence="2">Uncharacterized protein</fullName>
    </submittedName>
</protein>
<reference evidence="2 3" key="1">
    <citation type="submission" date="2019-05" db="EMBL/GenBank/DDBJ databases">
        <title>Another draft genome of Portunus trituberculatus and its Hox gene families provides insights of decapod evolution.</title>
        <authorList>
            <person name="Jeong J.-H."/>
            <person name="Song I."/>
            <person name="Kim S."/>
            <person name="Choi T."/>
            <person name="Kim D."/>
            <person name="Ryu S."/>
            <person name="Kim W."/>
        </authorList>
    </citation>
    <scope>NUCLEOTIDE SEQUENCE [LARGE SCALE GENOMIC DNA]</scope>
    <source>
        <tissue evidence="2">Muscle</tissue>
    </source>
</reference>
<feature type="compositionally biased region" description="Basic and acidic residues" evidence="1">
    <location>
        <begin position="35"/>
        <end position="48"/>
    </location>
</feature>
<dbReference type="AlphaFoldDB" id="A0A5B7FRJ9"/>
<accession>A0A5B7FRJ9</accession>
<sequence length="60" mass="6573">MGSDLSRGHGGQVERKRKKGCGRPTYLPLPTVTYAKEKRGAGRRRGEAEGVTAGRKLFDE</sequence>
<proteinExistence type="predicted"/>